<evidence type="ECO:0000313" key="2">
    <source>
        <dbReference type="EMBL" id="QDT37913.1"/>
    </source>
</evidence>
<evidence type="ECO:0008006" key="4">
    <source>
        <dbReference type="Google" id="ProtNLM"/>
    </source>
</evidence>
<protein>
    <recommendedName>
        <fullName evidence="4">SGNH hydrolase-type esterase domain-containing protein</fullName>
    </recommendedName>
</protein>
<feature type="region of interest" description="Disordered" evidence="1">
    <location>
        <begin position="202"/>
        <end position="226"/>
    </location>
</feature>
<proteinExistence type="predicted"/>
<keyword evidence="3" id="KW-1185">Reference proteome</keyword>
<name>A0A517R240_9PLAN</name>
<dbReference type="AlphaFoldDB" id="A0A517R240"/>
<accession>A0A517R240</accession>
<sequence>MSRVAIFGASNVALGLNTICRLLSVESPSIEHLLVACGHGRAYGRASTVGPRTLGSLSASAIWDQLEEQPAGSGSLAVLTDIGNDALYGDSFDEMLDHVTRCIDRLNPMFDHVVVTQMPLESIRRLSPWGYHTVSRLFFPAVPPRPYETIFDELQEAAAKLEDIARQHGALLIEQPPTWYGLDPIHIRRSMRKTAWRTILQLDPTKQGHSESEHPAGDGKTKESINGFRNSVPVTMPFWRRWPDRVGVLGYTLKTAQPVVRKDGFAISLY</sequence>
<dbReference type="KEGG" id="svp:Pan189_22960"/>
<evidence type="ECO:0000313" key="3">
    <source>
        <dbReference type="Proteomes" id="UP000317318"/>
    </source>
</evidence>
<feature type="compositionally biased region" description="Basic and acidic residues" evidence="1">
    <location>
        <begin position="206"/>
        <end position="223"/>
    </location>
</feature>
<reference evidence="2 3" key="1">
    <citation type="submission" date="2019-02" db="EMBL/GenBank/DDBJ databases">
        <title>Deep-cultivation of Planctomycetes and their phenomic and genomic characterization uncovers novel biology.</title>
        <authorList>
            <person name="Wiegand S."/>
            <person name="Jogler M."/>
            <person name="Boedeker C."/>
            <person name="Pinto D."/>
            <person name="Vollmers J."/>
            <person name="Rivas-Marin E."/>
            <person name="Kohn T."/>
            <person name="Peeters S.H."/>
            <person name="Heuer A."/>
            <person name="Rast P."/>
            <person name="Oberbeckmann S."/>
            <person name="Bunk B."/>
            <person name="Jeske O."/>
            <person name="Meyerdierks A."/>
            <person name="Storesund J.E."/>
            <person name="Kallscheuer N."/>
            <person name="Luecker S."/>
            <person name="Lage O.M."/>
            <person name="Pohl T."/>
            <person name="Merkel B.J."/>
            <person name="Hornburger P."/>
            <person name="Mueller R.-W."/>
            <person name="Bruemmer F."/>
            <person name="Labrenz M."/>
            <person name="Spormann A.M."/>
            <person name="Op den Camp H."/>
            <person name="Overmann J."/>
            <person name="Amann R."/>
            <person name="Jetten M.S.M."/>
            <person name="Mascher T."/>
            <person name="Medema M.H."/>
            <person name="Devos D.P."/>
            <person name="Kaster A.-K."/>
            <person name="Ovreas L."/>
            <person name="Rohde M."/>
            <person name="Galperin M.Y."/>
            <person name="Jogler C."/>
        </authorList>
    </citation>
    <scope>NUCLEOTIDE SEQUENCE [LARGE SCALE GENOMIC DNA]</scope>
    <source>
        <strain evidence="2 3">Pan189</strain>
    </source>
</reference>
<dbReference type="OrthoDB" id="5562484at2"/>
<organism evidence="2 3">
    <name type="scientific">Stratiformator vulcanicus</name>
    <dbReference type="NCBI Taxonomy" id="2527980"/>
    <lineage>
        <taxon>Bacteria</taxon>
        <taxon>Pseudomonadati</taxon>
        <taxon>Planctomycetota</taxon>
        <taxon>Planctomycetia</taxon>
        <taxon>Planctomycetales</taxon>
        <taxon>Planctomycetaceae</taxon>
        <taxon>Stratiformator</taxon>
    </lineage>
</organism>
<evidence type="ECO:0000256" key="1">
    <source>
        <dbReference type="SAM" id="MobiDB-lite"/>
    </source>
</evidence>
<dbReference type="Proteomes" id="UP000317318">
    <property type="component" value="Chromosome"/>
</dbReference>
<gene>
    <name evidence="2" type="ORF">Pan189_22960</name>
</gene>
<dbReference type="EMBL" id="CP036268">
    <property type="protein sequence ID" value="QDT37913.1"/>
    <property type="molecule type" value="Genomic_DNA"/>
</dbReference>
<dbReference type="RefSeq" id="WP_145363991.1">
    <property type="nucleotide sequence ID" value="NZ_CP036268.1"/>
</dbReference>